<evidence type="ECO:0000313" key="2">
    <source>
        <dbReference type="Proteomes" id="UP000585226"/>
    </source>
</evidence>
<protein>
    <submittedName>
        <fullName evidence="1">Type III secretion protein</fullName>
    </submittedName>
</protein>
<reference evidence="1 2" key="1">
    <citation type="submission" date="2020-04" db="EMBL/GenBank/DDBJ databases">
        <title>Molecular characterization of pseudomonads from Agaricus bisporus reveal novel blotch 2 pathogens in Western Europe.</title>
        <authorList>
            <person name="Taparia T."/>
            <person name="Krijger M."/>
            <person name="Haynes E."/>
            <person name="Elpinstone J.G."/>
            <person name="Noble R."/>
            <person name="Van Der Wolf J."/>
        </authorList>
    </citation>
    <scope>NUCLEOTIDE SEQUENCE [LARGE SCALE GENOMIC DNA]</scope>
    <source>
        <strain evidence="1 2">P8021</strain>
    </source>
</reference>
<name>A0A7Y8G1N1_9PSED</name>
<sequence length="181" mass="20702">MSEYLAWAQWWGLPWRASHQSWELLNKYPDIDRLSPNHASAICELIGITACLPPSPHPVVLQLAVASMEQFELMITLLQNTFIPKSAHILDESNHQWCIHISKALPPGMLPSGNDPLQLLRTWVAPAVWQRLRLRLDCTRVLELEKESFSLESGHNRLDMLWQAVSWRVTSINNDAIPLNP</sequence>
<evidence type="ECO:0000313" key="1">
    <source>
        <dbReference type="EMBL" id="NWE89039.1"/>
    </source>
</evidence>
<dbReference type="EMBL" id="JACASD010000026">
    <property type="protein sequence ID" value="NWE89039.1"/>
    <property type="molecule type" value="Genomic_DNA"/>
</dbReference>
<gene>
    <name evidence="1" type="ORF">HX893_12915</name>
</gene>
<organism evidence="1 2">
    <name type="scientific">Pseudomonas reactans</name>
    <dbReference type="NCBI Taxonomy" id="117680"/>
    <lineage>
        <taxon>Bacteria</taxon>
        <taxon>Pseudomonadati</taxon>
        <taxon>Pseudomonadota</taxon>
        <taxon>Gammaproteobacteria</taxon>
        <taxon>Pseudomonadales</taxon>
        <taxon>Pseudomonadaceae</taxon>
        <taxon>Pseudomonas</taxon>
    </lineage>
</organism>
<comment type="caution">
    <text evidence="1">The sequence shown here is derived from an EMBL/GenBank/DDBJ whole genome shotgun (WGS) entry which is preliminary data.</text>
</comment>
<dbReference type="Proteomes" id="UP000585226">
    <property type="component" value="Unassembled WGS sequence"/>
</dbReference>
<proteinExistence type="predicted"/>
<accession>A0A7Y8G1N1</accession>
<dbReference type="AlphaFoldDB" id="A0A7Y8G1N1"/>